<dbReference type="SUPFAM" id="SSF53098">
    <property type="entry name" value="Ribonuclease H-like"/>
    <property type="match status" value="1"/>
</dbReference>
<keyword evidence="3" id="KW-1185">Reference proteome</keyword>
<dbReference type="AlphaFoldDB" id="A0AAW1UMX2"/>
<evidence type="ECO:0000313" key="3">
    <source>
        <dbReference type="Proteomes" id="UP001431783"/>
    </source>
</evidence>
<comment type="caution">
    <text evidence="2">The sequence shown here is derived from an EMBL/GenBank/DDBJ whole genome shotgun (WGS) entry which is preliminary data.</text>
</comment>
<evidence type="ECO:0000256" key="1">
    <source>
        <dbReference type="SAM" id="MobiDB-lite"/>
    </source>
</evidence>
<organism evidence="2 3">
    <name type="scientific">Henosepilachna vigintioctopunctata</name>
    <dbReference type="NCBI Taxonomy" id="420089"/>
    <lineage>
        <taxon>Eukaryota</taxon>
        <taxon>Metazoa</taxon>
        <taxon>Ecdysozoa</taxon>
        <taxon>Arthropoda</taxon>
        <taxon>Hexapoda</taxon>
        <taxon>Insecta</taxon>
        <taxon>Pterygota</taxon>
        <taxon>Neoptera</taxon>
        <taxon>Endopterygota</taxon>
        <taxon>Coleoptera</taxon>
        <taxon>Polyphaga</taxon>
        <taxon>Cucujiformia</taxon>
        <taxon>Coccinelloidea</taxon>
        <taxon>Coccinellidae</taxon>
        <taxon>Epilachninae</taxon>
        <taxon>Epilachnini</taxon>
        <taxon>Henosepilachna</taxon>
    </lineage>
</organism>
<sequence>MRSSIQAELEKRFNFDEKNKYLVATFLNPRFKTSFLGLVQAERARQKILLEALKLSCNDESGSTDDDSSPRRKRRNLNENDKSFEIHDSIWNCFEEVAKDNMRNSNDEENVEKNTVANEMDSYLKSNRLDRKADPYKWW</sequence>
<accession>A0AAW1UMX2</accession>
<gene>
    <name evidence="2" type="ORF">WA026_015469</name>
</gene>
<feature type="region of interest" description="Disordered" evidence="1">
    <location>
        <begin position="58"/>
        <end position="80"/>
    </location>
</feature>
<name>A0AAW1UMX2_9CUCU</name>
<dbReference type="Proteomes" id="UP001431783">
    <property type="component" value="Unassembled WGS sequence"/>
</dbReference>
<protein>
    <submittedName>
        <fullName evidence="2">Uncharacterized protein</fullName>
    </submittedName>
</protein>
<dbReference type="EMBL" id="JARQZJ010000068">
    <property type="protein sequence ID" value="KAK9881342.1"/>
    <property type="molecule type" value="Genomic_DNA"/>
</dbReference>
<dbReference type="InterPro" id="IPR012337">
    <property type="entry name" value="RNaseH-like_sf"/>
</dbReference>
<reference evidence="2 3" key="1">
    <citation type="submission" date="2023-03" db="EMBL/GenBank/DDBJ databases">
        <title>Genome insight into feeding habits of ladybird beetles.</title>
        <authorList>
            <person name="Li H.-S."/>
            <person name="Huang Y.-H."/>
            <person name="Pang H."/>
        </authorList>
    </citation>
    <scope>NUCLEOTIDE SEQUENCE [LARGE SCALE GENOMIC DNA]</scope>
    <source>
        <strain evidence="2">SYSU_2023b</strain>
        <tissue evidence="2">Whole body</tissue>
    </source>
</reference>
<proteinExistence type="predicted"/>
<evidence type="ECO:0000313" key="2">
    <source>
        <dbReference type="EMBL" id="KAK9881342.1"/>
    </source>
</evidence>